<organism evidence="1 2">
    <name type="scientific">Dechloromonas denitrificans</name>
    <dbReference type="NCBI Taxonomy" id="281362"/>
    <lineage>
        <taxon>Bacteria</taxon>
        <taxon>Pseudomonadati</taxon>
        <taxon>Pseudomonadota</taxon>
        <taxon>Betaproteobacteria</taxon>
        <taxon>Rhodocyclales</taxon>
        <taxon>Azonexaceae</taxon>
        <taxon>Dechloromonas</taxon>
    </lineage>
</organism>
<dbReference type="Proteomes" id="UP000070186">
    <property type="component" value="Unassembled WGS sequence"/>
</dbReference>
<proteinExistence type="predicted"/>
<comment type="caution">
    <text evidence="1">The sequence shown here is derived from an EMBL/GenBank/DDBJ whole genome shotgun (WGS) entry which is preliminary data.</text>
</comment>
<sequence>MLEFGGKFCQIDPLPRTTRIFENDVWGIGATPFVVGEAEIGLSYQIGGIVLDVERQYIEIGATKFWTIVAFPGHGLSGLEQLETNRVFPDRTALPNFMLTAIGLRALNNDLLPIVQQDFLLPTVAA</sequence>
<accession>A0A133XM20</accession>
<dbReference type="EMBL" id="LODL01000007">
    <property type="protein sequence ID" value="KXB31978.1"/>
    <property type="molecule type" value="Genomic_DNA"/>
</dbReference>
<dbReference type="AlphaFoldDB" id="A0A133XM20"/>
<name>A0A133XM20_9RHOO</name>
<keyword evidence="2" id="KW-1185">Reference proteome</keyword>
<gene>
    <name evidence="1" type="ORF">AT959_02640</name>
</gene>
<evidence type="ECO:0000313" key="2">
    <source>
        <dbReference type="Proteomes" id="UP000070186"/>
    </source>
</evidence>
<reference evidence="1 2" key="1">
    <citation type="submission" date="2015-12" db="EMBL/GenBank/DDBJ databases">
        <title>Nitrous oxide reduction kinetics distinguish bacteria harboring typical versus atypical NosZ.</title>
        <authorList>
            <person name="Yoon S."/>
            <person name="Nissen S."/>
            <person name="Park D."/>
            <person name="Sanford R.A."/>
            <person name="Loeffler F.E."/>
        </authorList>
    </citation>
    <scope>NUCLEOTIDE SEQUENCE [LARGE SCALE GENOMIC DNA]</scope>
    <source>
        <strain evidence="1 2">ATCC BAA-841</strain>
    </source>
</reference>
<evidence type="ECO:0000313" key="1">
    <source>
        <dbReference type="EMBL" id="KXB31978.1"/>
    </source>
</evidence>
<protein>
    <submittedName>
        <fullName evidence="1">Uncharacterized protein</fullName>
    </submittedName>
</protein>